<reference evidence="1" key="2">
    <citation type="journal article" date="2021" name="Syst. Appl. Microbiol.">
        <title>Roseomonas hellenica sp. nov., isolated from roots of wild-growing Alkanna tinctoria.</title>
        <authorList>
            <person name="Rat A."/>
            <person name="Naranjo H.D."/>
            <person name="Lebbe L."/>
            <person name="Cnockaert M."/>
            <person name="Krigas N."/>
            <person name="Grigoriadou K."/>
            <person name="Maloupa E."/>
            <person name="Willems A."/>
        </authorList>
    </citation>
    <scope>NUCLEOTIDE SEQUENCE</scope>
    <source>
        <strain evidence="1">LMG 31161</strain>
    </source>
</reference>
<dbReference type="RefSeq" id="WP_168042423.1">
    <property type="nucleotide sequence ID" value="NZ_JAAEDK010000006.1"/>
</dbReference>
<dbReference type="EMBL" id="JAAEDK010000006">
    <property type="protein sequence ID" value="MBR0658370.1"/>
    <property type="molecule type" value="Genomic_DNA"/>
</dbReference>
<dbReference type="AlphaFoldDB" id="A0A9X9WDG0"/>
<gene>
    <name evidence="1" type="ORF">GXW75_03845</name>
</gene>
<comment type="caution">
    <text evidence="1">The sequence shown here is derived from an EMBL/GenBank/DDBJ whole genome shotgun (WGS) entry which is preliminary data.</text>
</comment>
<protein>
    <submittedName>
        <fullName evidence="1">Uncharacterized protein</fullName>
    </submittedName>
</protein>
<evidence type="ECO:0000313" key="1">
    <source>
        <dbReference type="EMBL" id="MBR0658370.1"/>
    </source>
</evidence>
<reference evidence="1" key="1">
    <citation type="submission" date="2020-01" db="EMBL/GenBank/DDBJ databases">
        <authorList>
            <person name="Rat A."/>
        </authorList>
    </citation>
    <scope>NUCLEOTIDE SEQUENCE</scope>
    <source>
        <strain evidence="1">LMG 31161</strain>
    </source>
</reference>
<organism evidence="1 2">
    <name type="scientific">Neoroseomonas oryzicola</name>
    <dbReference type="NCBI Taxonomy" id="535904"/>
    <lineage>
        <taxon>Bacteria</taxon>
        <taxon>Pseudomonadati</taxon>
        <taxon>Pseudomonadota</taxon>
        <taxon>Alphaproteobacteria</taxon>
        <taxon>Acetobacterales</taxon>
        <taxon>Acetobacteraceae</taxon>
        <taxon>Neoroseomonas</taxon>
    </lineage>
</organism>
<name>A0A9X9WDG0_9PROT</name>
<proteinExistence type="predicted"/>
<accession>A0A9X9WDG0</accession>
<evidence type="ECO:0000313" key="2">
    <source>
        <dbReference type="Proteomes" id="UP001138708"/>
    </source>
</evidence>
<sequence>MAKRTYNPAPMTRPDLPADAVGYVSRRVDRPERLALFRADGTISNTFGIEDTYETLRPVFAEHGMTLHEDGIVVRG</sequence>
<dbReference type="Proteomes" id="UP001138708">
    <property type="component" value="Unassembled WGS sequence"/>
</dbReference>